<dbReference type="InterPro" id="IPR000157">
    <property type="entry name" value="TIR_dom"/>
</dbReference>
<feature type="domain" description="TIR" evidence="1">
    <location>
        <begin position="9"/>
        <end position="146"/>
    </location>
</feature>
<proteinExistence type="predicted"/>
<dbReference type="SMART" id="SM00255">
    <property type="entry name" value="TIR"/>
    <property type="match status" value="1"/>
</dbReference>
<dbReference type="Proteomes" id="UP000717364">
    <property type="component" value="Unassembled WGS sequence"/>
</dbReference>
<evidence type="ECO:0000313" key="2">
    <source>
        <dbReference type="EMBL" id="MBT9317539.1"/>
    </source>
</evidence>
<sequence>MRIEPIHKRVYHVFLSHSSLDKKDVVEPLYKWFDQVARIPVWIDHNSLSPGSRLVTSIEESIAICRSMILVLSRSSVDSGWVKEEYSTAQVHQKNYQDFKIIPIVIDDCEKPVFLNNLLWIDAKEWASTKSEQLEFAFYKQLLRALYPFDPAVEYRNSTDIFVSRTWRSSESAFADKVCQKFMKSGFRLIGDSKDHQSFTDRDNRIKNIISSCGGLLAILPFRENEEEHSYTSKYCIKELDFAREYNLPCVVIAEPGVILTKERLNSFTYFHQVDNIENVTNEAAFVKAVEEMKEAWTKPKNEHYVFFATNFDNHERNQIARQLIQQITKLPCVIGEDIDYRGFSIQAAIADLVRHASLVIADVSQDNVNTLIEAGIARGANVECRMVAHATPEHPRKRPPFMFRDKQVEYYKSDAELLGRIHRLAYPFRRRILNYEI</sequence>
<dbReference type="RefSeq" id="WP_215610603.1">
    <property type="nucleotide sequence ID" value="NZ_JADOES010000049.1"/>
</dbReference>
<dbReference type="Gene3D" id="3.40.50.10140">
    <property type="entry name" value="Toll/interleukin-1 receptor homology (TIR) domain"/>
    <property type="match status" value="1"/>
</dbReference>
<accession>A0A947DJ31</accession>
<dbReference type="GO" id="GO:0007165">
    <property type="term" value="P:signal transduction"/>
    <property type="evidence" value="ECO:0007669"/>
    <property type="project" value="InterPro"/>
</dbReference>
<reference evidence="2" key="2">
    <citation type="journal article" date="2021" name="Mar. Drugs">
        <title>Genome Reduction and Secondary Metabolism of the Marine Sponge-Associated Cyanobacterium Leptothoe.</title>
        <authorList>
            <person name="Konstantinou D."/>
            <person name="Popin R.V."/>
            <person name="Fewer D.P."/>
            <person name="Sivonen K."/>
            <person name="Gkelis S."/>
        </authorList>
    </citation>
    <scope>NUCLEOTIDE SEQUENCE</scope>
    <source>
        <strain evidence="2">TAU-MAC 1115</strain>
    </source>
</reference>
<comment type="caution">
    <text evidence="2">The sequence shown here is derived from an EMBL/GenBank/DDBJ whole genome shotgun (WGS) entry which is preliminary data.</text>
</comment>
<dbReference type="SUPFAM" id="SSF52200">
    <property type="entry name" value="Toll/Interleukin receptor TIR domain"/>
    <property type="match status" value="1"/>
</dbReference>
<dbReference type="Pfam" id="PF13676">
    <property type="entry name" value="TIR_2"/>
    <property type="match status" value="1"/>
</dbReference>
<dbReference type="PROSITE" id="PS50104">
    <property type="entry name" value="TIR"/>
    <property type="match status" value="1"/>
</dbReference>
<reference evidence="2" key="1">
    <citation type="submission" date="2020-11" db="EMBL/GenBank/DDBJ databases">
        <authorList>
            <person name="Konstantinou D."/>
            <person name="Gkelis S."/>
            <person name="Popin R."/>
            <person name="Fewer D."/>
            <person name="Sivonen K."/>
        </authorList>
    </citation>
    <scope>NUCLEOTIDE SEQUENCE</scope>
    <source>
        <strain evidence="2">TAU-MAC 1115</strain>
    </source>
</reference>
<protein>
    <submittedName>
        <fullName evidence="2">Toll/interleukin-1 receptor domain-containing protein</fullName>
    </submittedName>
</protein>
<organism evidence="2 3">
    <name type="scientific">Leptothoe spongobia TAU-MAC 1115</name>
    <dbReference type="NCBI Taxonomy" id="1967444"/>
    <lineage>
        <taxon>Bacteria</taxon>
        <taxon>Bacillati</taxon>
        <taxon>Cyanobacteriota</taxon>
        <taxon>Cyanophyceae</taxon>
        <taxon>Nodosilineales</taxon>
        <taxon>Cymatolegaceae</taxon>
        <taxon>Leptothoe</taxon>
        <taxon>Leptothoe spongobia</taxon>
    </lineage>
</organism>
<gene>
    <name evidence="2" type="ORF">IXB50_19125</name>
</gene>
<keyword evidence="3" id="KW-1185">Reference proteome</keyword>
<evidence type="ECO:0000259" key="1">
    <source>
        <dbReference type="PROSITE" id="PS50104"/>
    </source>
</evidence>
<keyword evidence="2" id="KW-0675">Receptor</keyword>
<name>A0A947DJ31_9CYAN</name>
<dbReference type="EMBL" id="JADOES010000049">
    <property type="protein sequence ID" value="MBT9317539.1"/>
    <property type="molecule type" value="Genomic_DNA"/>
</dbReference>
<evidence type="ECO:0000313" key="3">
    <source>
        <dbReference type="Proteomes" id="UP000717364"/>
    </source>
</evidence>
<dbReference type="AlphaFoldDB" id="A0A947DJ31"/>
<dbReference type="InterPro" id="IPR035897">
    <property type="entry name" value="Toll_tir_struct_dom_sf"/>
</dbReference>